<protein>
    <recommendedName>
        <fullName evidence="4">DH domain-containing protein</fullName>
    </recommendedName>
</protein>
<feature type="compositionally biased region" description="Basic residues" evidence="1">
    <location>
        <begin position="527"/>
        <end position="548"/>
    </location>
</feature>
<reference evidence="2 3" key="1">
    <citation type="journal article" date="2015" name="Genome Biol. Evol.">
        <title>Phylogenomic analyses indicate that early fungi evolved digesting cell walls of algal ancestors of land plants.</title>
        <authorList>
            <person name="Chang Y."/>
            <person name="Wang S."/>
            <person name="Sekimoto S."/>
            <person name="Aerts A.L."/>
            <person name="Choi C."/>
            <person name="Clum A."/>
            <person name="LaButti K.M."/>
            <person name="Lindquist E.A."/>
            <person name="Yee Ngan C."/>
            <person name="Ohm R.A."/>
            <person name="Salamov A.A."/>
            <person name="Grigoriev I.V."/>
            <person name="Spatafora J.W."/>
            <person name="Berbee M.L."/>
        </authorList>
    </citation>
    <scope>NUCLEOTIDE SEQUENCE [LARGE SCALE GENOMIC DNA]</scope>
    <source>
        <strain evidence="2 3">NRRL 28638</strain>
    </source>
</reference>
<feature type="region of interest" description="Disordered" evidence="1">
    <location>
        <begin position="47"/>
        <end position="66"/>
    </location>
</feature>
<name>A0A137PEG7_CONC2</name>
<sequence length="941" mass="105737">MTLEKSPFFNNIKVSKFTAPNINCDVPQASSLFSSRAKRLSISKNKESEDIGNYNQLTSPNPEKSQFKNNIKKMANGSLLSKLKPGSNSRTNSSASSNYSKFKKKPSPDVKTVGEFVEQEQNFLHELTKFHEKYLMPIINPSNASPTIIATYQDQYLLLLTLSDSLVIMKQHHTSLWFQMKSLNPNENINYSEQASSIILQCVQDVEPLYKDYCQTFFQTYQAFCSIRPLVKATTNISIGDRSLNGPQLFLYRPLDRLLSYKKQVVKIEKNLQDPSESEESSSANSTMYQENVAAPSSQDLEQLLESSYTEHNELEKLKRLEKMLQVADKSILLSDQHRKILLETKFSVVSCKIASSHSTTTLISPKKVLGFLLTDRLILVTNDSRGITKRDKILINLERVDLLEIQSQSQCIAFSLPGTIDITLLSPSQDLRNQWLENITLVQQNQKMFYSKVTSLSTLKFSHIYSPKTAPPGECEVDQTESPRISTDFPISSAMCPPLSNNPDSLSTTSDDQTEISEPTTPKLSRAYHQKHHEKPHVKPHEKHSKRTSSAVVPEAEKIDIEVSGIPCYLSRPCLLFTQHGGNGAWTSMGSCIAEIRRQANSDTSYLCIRSHPSKHVIARLPILGKSQFIAQITDDDMVEIQVKGSNFYRFSEEDIMEAKQMINMIHMEQGKNRESRHGYGDNDHMHNKRYSINSIGTDSSSGNGYSRGNSIDQTFRYIESPKPSSIISNDSMESAGTDLRISLTRSSSRRAVPSTPRSASLMPRELSQQASMTSVVSHPSLLSSNLPKASVTSTCLISIPCKFFAQDTTNGAGGKWIRIGHTQLKLYKETKTYELNAPMASTRPAPSNSRNVKNSIKLVVETIENPSKNKPSVKMISCTHHSLRAELSGKRGINRKIALLVEDKNHRIRTYMVQVKDKGIADEIMYWIVRVPQQDASYS</sequence>
<dbReference type="AlphaFoldDB" id="A0A137PEG7"/>
<dbReference type="EMBL" id="KQ964437">
    <property type="protein sequence ID" value="KXN73404.1"/>
    <property type="molecule type" value="Genomic_DNA"/>
</dbReference>
<gene>
    <name evidence="2" type="ORF">CONCODRAFT_167176</name>
</gene>
<evidence type="ECO:0008006" key="4">
    <source>
        <dbReference type="Google" id="ProtNLM"/>
    </source>
</evidence>
<evidence type="ECO:0000313" key="3">
    <source>
        <dbReference type="Proteomes" id="UP000070444"/>
    </source>
</evidence>
<keyword evidence="3" id="KW-1185">Reference proteome</keyword>
<proteinExistence type="predicted"/>
<dbReference type="Gene3D" id="1.20.900.10">
    <property type="entry name" value="Dbl homology (DH) domain"/>
    <property type="match status" value="1"/>
</dbReference>
<organism evidence="2 3">
    <name type="scientific">Conidiobolus coronatus (strain ATCC 28846 / CBS 209.66 / NRRL 28638)</name>
    <name type="common">Delacroixia coronata</name>
    <dbReference type="NCBI Taxonomy" id="796925"/>
    <lineage>
        <taxon>Eukaryota</taxon>
        <taxon>Fungi</taxon>
        <taxon>Fungi incertae sedis</taxon>
        <taxon>Zoopagomycota</taxon>
        <taxon>Entomophthoromycotina</taxon>
        <taxon>Entomophthoromycetes</taxon>
        <taxon>Entomophthorales</taxon>
        <taxon>Ancylistaceae</taxon>
        <taxon>Conidiobolus</taxon>
    </lineage>
</organism>
<feature type="region of interest" description="Disordered" evidence="1">
    <location>
        <begin position="272"/>
        <end position="292"/>
    </location>
</feature>
<feature type="compositionally biased region" description="Polar residues" evidence="1">
    <location>
        <begin position="53"/>
        <end position="66"/>
    </location>
</feature>
<dbReference type="SUPFAM" id="SSF48065">
    <property type="entry name" value="DBL homology domain (DH-domain)"/>
    <property type="match status" value="1"/>
</dbReference>
<feature type="region of interest" description="Disordered" evidence="1">
    <location>
        <begin position="80"/>
        <end position="108"/>
    </location>
</feature>
<dbReference type="Proteomes" id="UP000070444">
    <property type="component" value="Unassembled WGS sequence"/>
</dbReference>
<evidence type="ECO:0000256" key="1">
    <source>
        <dbReference type="SAM" id="MobiDB-lite"/>
    </source>
</evidence>
<accession>A0A137PEG7</accession>
<feature type="compositionally biased region" description="Low complexity" evidence="1">
    <location>
        <begin position="87"/>
        <end position="100"/>
    </location>
</feature>
<feature type="region of interest" description="Disordered" evidence="1">
    <location>
        <begin position="492"/>
        <end position="554"/>
    </location>
</feature>
<feature type="compositionally biased region" description="Polar residues" evidence="1">
    <location>
        <begin position="500"/>
        <end position="524"/>
    </location>
</feature>
<evidence type="ECO:0000313" key="2">
    <source>
        <dbReference type="EMBL" id="KXN73404.1"/>
    </source>
</evidence>
<dbReference type="InterPro" id="IPR035899">
    <property type="entry name" value="DBL_dom_sf"/>
</dbReference>